<dbReference type="EMBL" id="BMMI01000006">
    <property type="protein sequence ID" value="GGL74421.1"/>
    <property type="molecule type" value="Genomic_DNA"/>
</dbReference>
<reference evidence="5" key="2">
    <citation type="journal article" date="2019" name="Int. J. Syst. Evol. Microbiol.">
        <title>The Global Catalogue of Microorganisms (GCM) 10K type strain sequencing project: providing services to taxonomists for standard genome sequencing and annotation.</title>
        <authorList>
            <consortium name="The Broad Institute Genomics Platform"/>
            <consortium name="The Broad Institute Genome Sequencing Center for Infectious Disease"/>
            <person name="Wu L."/>
            <person name="Ma J."/>
        </authorList>
    </citation>
    <scope>NUCLEOTIDE SEQUENCE [LARGE SCALE GENOMIC DNA]</scope>
    <source>
        <strain evidence="5">CGMCC 4.5581</strain>
    </source>
</reference>
<reference evidence="3 4" key="3">
    <citation type="submission" date="2020-02" db="EMBL/GenBank/DDBJ databases">
        <title>Sequencing the genomes of 1000 actinobacteria strains.</title>
        <authorList>
            <person name="Klenk H.-P."/>
        </authorList>
    </citation>
    <scope>NUCLEOTIDE SEQUENCE [LARGE SCALE GENOMIC DNA]</scope>
    <source>
        <strain evidence="3 4">DSM 45201</strain>
    </source>
</reference>
<accession>A0A846LVI5</accession>
<evidence type="ECO:0000313" key="3">
    <source>
        <dbReference type="EMBL" id="NIH69508.1"/>
    </source>
</evidence>
<proteinExistence type="predicted"/>
<reference evidence="2" key="4">
    <citation type="submission" date="2024-05" db="EMBL/GenBank/DDBJ databases">
        <authorList>
            <person name="Sun Q."/>
            <person name="Zhou Y."/>
        </authorList>
    </citation>
    <scope>NUCLEOTIDE SEQUENCE</scope>
    <source>
        <strain evidence="2">CGMCC 4.5581</strain>
    </source>
</reference>
<comment type="caution">
    <text evidence="3">The sequence shown here is derived from an EMBL/GenBank/DDBJ whole genome shotgun (WGS) entry which is preliminary data.</text>
</comment>
<sequence>MTTGLPPIYTRQDADAAGLTRAELRDDGVRVSRGAYVSRSLPLTVHARCRSLVAVLPAGAAFSHATAAGLLGAPVRDARPIHVVVAPGSPRPRRRGLQVHVRDLTAADRVAHRGLPLTSGAQSWLDLAADTAPDELVAIGDALCRAGHLSTARLAERLAQAGRTRGVVRARHCAPLLTPLAASRPESLIRYWLLDSDLPAPEVQVPVFDHRGVAVVHGDLGYSRWKIAIEYEGRQHAEWRQFGRDVDRYSFMASRGWLVLRFGAVHLDRRATVLDRVGAALLSRGALPGRA</sequence>
<dbReference type="EMBL" id="JAAMPA010000002">
    <property type="protein sequence ID" value="NIH69508.1"/>
    <property type="molecule type" value="Genomic_DNA"/>
</dbReference>
<organism evidence="3 4">
    <name type="scientific">Modestobacter marinus</name>
    <dbReference type="NCBI Taxonomy" id="477641"/>
    <lineage>
        <taxon>Bacteria</taxon>
        <taxon>Bacillati</taxon>
        <taxon>Actinomycetota</taxon>
        <taxon>Actinomycetes</taxon>
        <taxon>Geodermatophilales</taxon>
        <taxon>Geodermatophilaceae</taxon>
        <taxon>Modestobacter</taxon>
    </lineage>
</organism>
<dbReference type="Proteomes" id="UP000648663">
    <property type="component" value="Unassembled WGS sequence"/>
</dbReference>
<reference evidence="2" key="1">
    <citation type="journal article" date="2014" name="Int. J. Syst. Evol. Microbiol.">
        <title>Complete genome of a new Firmicutes species belonging to the dominant human colonic microbiota ('Ruminococcus bicirculans') reveals two chromosomes and a selective capacity to utilize plant glucans.</title>
        <authorList>
            <consortium name="NISC Comparative Sequencing Program"/>
            <person name="Wegmann U."/>
            <person name="Louis P."/>
            <person name="Goesmann A."/>
            <person name="Henrissat B."/>
            <person name="Duncan S.H."/>
            <person name="Flint H.J."/>
        </authorList>
    </citation>
    <scope>NUCLEOTIDE SEQUENCE</scope>
    <source>
        <strain evidence="2">CGMCC 4.5581</strain>
    </source>
</reference>
<dbReference type="InterPro" id="IPR007569">
    <property type="entry name" value="DUF559"/>
</dbReference>
<dbReference type="Proteomes" id="UP000552836">
    <property type="component" value="Unassembled WGS sequence"/>
</dbReference>
<evidence type="ECO:0000313" key="2">
    <source>
        <dbReference type="EMBL" id="GGL74421.1"/>
    </source>
</evidence>
<evidence type="ECO:0000259" key="1">
    <source>
        <dbReference type="Pfam" id="PF04480"/>
    </source>
</evidence>
<evidence type="ECO:0000313" key="4">
    <source>
        <dbReference type="Proteomes" id="UP000552836"/>
    </source>
</evidence>
<feature type="domain" description="DUF559" evidence="1">
    <location>
        <begin position="224"/>
        <end position="267"/>
    </location>
</feature>
<dbReference type="Gene3D" id="3.40.960.10">
    <property type="entry name" value="VSR Endonuclease"/>
    <property type="match status" value="1"/>
</dbReference>
<dbReference type="AlphaFoldDB" id="A0A846LVI5"/>
<dbReference type="RefSeq" id="WP_229682167.1">
    <property type="nucleotide sequence ID" value="NZ_BAABJU010000020.1"/>
</dbReference>
<protein>
    <recommendedName>
        <fullName evidence="1">DUF559 domain-containing protein</fullName>
    </recommendedName>
</protein>
<gene>
    <name evidence="3" type="ORF">FB380_003996</name>
    <name evidence="2" type="ORF">GCM10011589_33090</name>
</gene>
<name>A0A846LVI5_9ACTN</name>
<evidence type="ECO:0000313" key="5">
    <source>
        <dbReference type="Proteomes" id="UP000648663"/>
    </source>
</evidence>
<dbReference type="Pfam" id="PF04480">
    <property type="entry name" value="DUF559"/>
    <property type="match status" value="1"/>
</dbReference>
<keyword evidence="5" id="KW-1185">Reference proteome</keyword>